<protein>
    <submittedName>
        <fullName evidence="9">MDR family MFS transporter</fullName>
    </submittedName>
</protein>
<feature type="transmembrane region" description="Helical" evidence="7">
    <location>
        <begin position="456"/>
        <end position="481"/>
    </location>
</feature>
<evidence type="ECO:0000256" key="6">
    <source>
        <dbReference type="ARBA" id="ARBA00023136"/>
    </source>
</evidence>
<evidence type="ECO:0000313" key="9">
    <source>
        <dbReference type="EMBL" id="MFD1671202.1"/>
    </source>
</evidence>
<keyword evidence="5 7" id="KW-1133">Transmembrane helix</keyword>
<feature type="transmembrane region" description="Helical" evidence="7">
    <location>
        <begin position="103"/>
        <end position="125"/>
    </location>
</feature>
<accession>A0ABW4J483</accession>
<dbReference type="SUPFAM" id="SSF103473">
    <property type="entry name" value="MFS general substrate transporter"/>
    <property type="match status" value="1"/>
</dbReference>
<reference evidence="10" key="1">
    <citation type="journal article" date="2019" name="Int. J. Syst. Evol. Microbiol.">
        <title>The Global Catalogue of Microorganisms (GCM) 10K type strain sequencing project: providing services to taxonomists for standard genome sequencing and annotation.</title>
        <authorList>
            <consortium name="The Broad Institute Genomics Platform"/>
            <consortium name="The Broad Institute Genome Sequencing Center for Infectious Disease"/>
            <person name="Wu L."/>
            <person name="Ma J."/>
        </authorList>
    </citation>
    <scope>NUCLEOTIDE SEQUENCE [LARGE SCALE GENOMIC DNA]</scope>
    <source>
        <strain evidence="10">CCM 8896</strain>
    </source>
</reference>
<dbReference type="CDD" id="cd17502">
    <property type="entry name" value="MFS_Azr1_MDR_like"/>
    <property type="match status" value="1"/>
</dbReference>
<dbReference type="PANTHER" id="PTHR23501:SF191">
    <property type="entry name" value="VACUOLAR BASIC AMINO ACID TRANSPORTER 4"/>
    <property type="match status" value="1"/>
</dbReference>
<organism evidence="9 10">
    <name type="scientific">Agrilactobacillus yilanensis</name>
    <dbReference type="NCBI Taxonomy" id="2485997"/>
    <lineage>
        <taxon>Bacteria</taxon>
        <taxon>Bacillati</taxon>
        <taxon>Bacillota</taxon>
        <taxon>Bacilli</taxon>
        <taxon>Lactobacillales</taxon>
        <taxon>Lactobacillaceae</taxon>
        <taxon>Agrilactobacillus</taxon>
    </lineage>
</organism>
<keyword evidence="10" id="KW-1185">Reference proteome</keyword>
<dbReference type="Gene3D" id="1.20.1720.10">
    <property type="entry name" value="Multidrug resistance protein D"/>
    <property type="match status" value="1"/>
</dbReference>
<dbReference type="PRINTS" id="PR01036">
    <property type="entry name" value="TCRTETB"/>
</dbReference>
<dbReference type="InterPro" id="IPR020846">
    <property type="entry name" value="MFS_dom"/>
</dbReference>
<dbReference type="InterPro" id="IPR004638">
    <property type="entry name" value="EmrB-like"/>
</dbReference>
<evidence type="ECO:0000256" key="1">
    <source>
        <dbReference type="ARBA" id="ARBA00004651"/>
    </source>
</evidence>
<feature type="transmembrane region" description="Helical" evidence="7">
    <location>
        <begin position="47"/>
        <end position="66"/>
    </location>
</feature>
<feature type="transmembrane region" description="Helical" evidence="7">
    <location>
        <begin position="301"/>
        <end position="323"/>
    </location>
</feature>
<evidence type="ECO:0000313" key="10">
    <source>
        <dbReference type="Proteomes" id="UP001597267"/>
    </source>
</evidence>
<gene>
    <name evidence="9" type="ORF">ACFQ5M_03745</name>
</gene>
<dbReference type="EMBL" id="JBHTOP010000006">
    <property type="protein sequence ID" value="MFD1671202.1"/>
    <property type="molecule type" value="Genomic_DNA"/>
</dbReference>
<evidence type="ECO:0000256" key="5">
    <source>
        <dbReference type="ARBA" id="ARBA00022989"/>
    </source>
</evidence>
<feature type="transmembrane region" description="Helical" evidence="7">
    <location>
        <begin position="400"/>
        <end position="419"/>
    </location>
</feature>
<dbReference type="Proteomes" id="UP001597267">
    <property type="component" value="Unassembled WGS sequence"/>
</dbReference>
<keyword evidence="2" id="KW-0813">Transport</keyword>
<dbReference type="PANTHER" id="PTHR23501">
    <property type="entry name" value="MAJOR FACILITATOR SUPERFAMILY"/>
    <property type="match status" value="1"/>
</dbReference>
<keyword evidence="4 7" id="KW-0812">Transmembrane</keyword>
<comment type="caution">
    <text evidence="9">The sequence shown here is derived from an EMBL/GenBank/DDBJ whole genome shotgun (WGS) entry which is preliminary data.</text>
</comment>
<sequence length="507" mass="55769">MTTKTKQTNVPLTTTAIFIATFMTAIEGTIVSTAMPTIIGSLHGVELMNWVFSIFLLTTAMATPIYGKFADRNGRKPVFVLGLILFIIGSCLCGLSQNMIQLIIFRAIQGIGAGAIQPVTFTIIADIYPFEKRAKVLGLNGSAWGVAAVIAPLLGGFIVEKISWHWIFFINLPVGLITLFLVLVFYKEKVRHSKTSIDWAGSFWLLGILLSLMLIFQFLGETINWGLIIGLVVIGVISGFFFFRQEKKAADPILTLSLFKNRTFVIQNLVALLISGFLIGFEAYMPMWVQAILGMRPSEAGFVITPSSLMWIVGSFIAGRLIVKYRPQQILTGTLLWLLVGAVVMAMNPIDASFGWFLFWAAFMGVSFGIIITTTTVTVQNIVPHEQIGVATSLNTLSRTLGQTLLVSIYGIVMNRALYQGTVAHPNVTMDQLNQLIDPMTAKNLPENMLPTLRNILYQGLHHIYIVAAIVIAAAVIFNVIDHVKNHSEVRQAALADRNGDSVSRID</sequence>
<feature type="transmembrane region" description="Helical" evidence="7">
    <location>
        <begin position="137"/>
        <end position="158"/>
    </location>
</feature>
<dbReference type="InterPro" id="IPR011701">
    <property type="entry name" value="MFS"/>
</dbReference>
<feature type="transmembrane region" description="Helical" evidence="7">
    <location>
        <begin position="12"/>
        <end position="35"/>
    </location>
</feature>
<proteinExistence type="predicted"/>
<name>A0ABW4J483_9LACO</name>
<dbReference type="RefSeq" id="WP_125713655.1">
    <property type="nucleotide sequence ID" value="NZ_JBHTOP010000006.1"/>
</dbReference>
<evidence type="ECO:0000256" key="2">
    <source>
        <dbReference type="ARBA" id="ARBA00022448"/>
    </source>
</evidence>
<dbReference type="Pfam" id="PF07690">
    <property type="entry name" value="MFS_1"/>
    <property type="match status" value="1"/>
</dbReference>
<dbReference type="Gene3D" id="1.20.1250.20">
    <property type="entry name" value="MFS general substrate transporter like domains"/>
    <property type="match status" value="1"/>
</dbReference>
<keyword evidence="3" id="KW-1003">Cell membrane</keyword>
<comment type="subcellular location">
    <subcellularLocation>
        <location evidence="1">Cell membrane</location>
        <topology evidence="1">Multi-pass membrane protein</topology>
    </subcellularLocation>
</comment>
<feature type="transmembrane region" description="Helical" evidence="7">
    <location>
        <begin position="164"/>
        <end position="186"/>
    </location>
</feature>
<feature type="domain" description="Major facilitator superfamily (MFS) profile" evidence="8">
    <location>
        <begin position="13"/>
        <end position="487"/>
    </location>
</feature>
<keyword evidence="6 7" id="KW-0472">Membrane</keyword>
<feature type="transmembrane region" description="Helical" evidence="7">
    <location>
        <begin position="78"/>
        <end position="97"/>
    </location>
</feature>
<evidence type="ECO:0000259" key="8">
    <source>
        <dbReference type="PROSITE" id="PS50850"/>
    </source>
</evidence>
<evidence type="ECO:0000256" key="3">
    <source>
        <dbReference type="ARBA" id="ARBA00022475"/>
    </source>
</evidence>
<dbReference type="InterPro" id="IPR036259">
    <property type="entry name" value="MFS_trans_sf"/>
</dbReference>
<feature type="transmembrane region" description="Helical" evidence="7">
    <location>
        <begin position="264"/>
        <end position="281"/>
    </location>
</feature>
<feature type="transmembrane region" description="Helical" evidence="7">
    <location>
        <begin position="330"/>
        <end position="350"/>
    </location>
</feature>
<feature type="transmembrane region" description="Helical" evidence="7">
    <location>
        <begin position="225"/>
        <end position="243"/>
    </location>
</feature>
<dbReference type="PROSITE" id="PS50850">
    <property type="entry name" value="MFS"/>
    <property type="match status" value="1"/>
</dbReference>
<evidence type="ECO:0000256" key="7">
    <source>
        <dbReference type="SAM" id="Phobius"/>
    </source>
</evidence>
<feature type="transmembrane region" description="Helical" evidence="7">
    <location>
        <begin position="198"/>
        <end position="219"/>
    </location>
</feature>
<evidence type="ECO:0000256" key="4">
    <source>
        <dbReference type="ARBA" id="ARBA00022692"/>
    </source>
</evidence>
<feature type="transmembrane region" description="Helical" evidence="7">
    <location>
        <begin position="356"/>
        <end position="379"/>
    </location>
</feature>
<dbReference type="NCBIfam" id="TIGR00711">
    <property type="entry name" value="efflux_EmrB"/>
    <property type="match status" value="1"/>
</dbReference>